<evidence type="ECO:0000256" key="3">
    <source>
        <dbReference type="ARBA" id="ARBA00022833"/>
    </source>
</evidence>
<dbReference type="GO" id="GO:0009887">
    <property type="term" value="P:animal organ morphogenesis"/>
    <property type="evidence" value="ECO:0007669"/>
    <property type="project" value="UniProtKB-ARBA"/>
</dbReference>
<dbReference type="InterPro" id="IPR018979">
    <property type="entry name" value="FERM_N"/>
</dbReference>
<dbReference type="PANTHER" id="PTHR23280">
    <property type="entry name" value="4.1 G PROTEIN"/>
    <property type="match status" value="1"/>
</dbReference>
<dbReference type="GO" id="GO:0004842">
    <property type="term" value="F:ubiquitin-protein transferase activity"/>
    <property type="evidence" value="ECO:0007669"/>
    <property type="project" value="TreeGrafter"/>
</dbReference>
<accession>A0A7G3AI16</accession>
<dbReference type="PROSITE" id="PS50057">
    <property type="entry name" value="FERM_3"/>
    <property type="match status" value="1"/>
</dbReference>
<evidence type="ECO:0000256" key="4">
    <source>
        <dbReference type="ARBA" id="ARBA00022949"/>
    </source>
</evidence>
<evidence type="ECO:0000256" key="1">
    <source>
        <dbReference type="ARBA" id="ARBA00004282"/>
    </source>
</evidence>
<dbReference type="InterPro" id="IPR000299">
    <property type="entry name" value="FERM_domain"/>
</dbReference>
<dbReference type="InterPro" id="IPR019749">
    <property type="entry name" value="Band_41_domain"/>
</dbReference>
<dbReference type="SMART" id="SM00295">
    <property type="entry name" value="B41"/>
    <property type="match status" value="1"/>
</dbReference>
<dbReference type="InterPro" id="IPR013083">
    <property type="entry name" value="Znf_RING/FYVE/PHD"/>
</dbReference>
<dbReference type="InterPro" id="IPR001841">
    <property type="entry name" value="Znf_RING"/>
</dbReference>
<evidence type="ECO:0000256" key="5">
    <source>
        <dbReference type="PROSITE-ProRule" id="PRU00175"/>
    </source>
</evidence>
<evidence type="ECO:0000313" key="9">
    <source>
        <dbReference type="EMBL" id="MBC1171374.1"/>
    </source>
</evidence>
<keyword evidence="4" id="KW-0965">Cell junction</keyword>
<dbReference type="AlphaFoldDB" id="A0A7G3AI16"/>
<dbReference type="InterPro" id="IPR019748">
    <property type="entry name" value="FERM_central"/>
</dbReference>
<dbReference type="Pfam" id="PF00373">
    <property type="entry name" value="FERM_M"/>
    <property type="match status" value="1"/>
</dbReference>
<dbReference type="Pfam" id="PF13920">
    <property type="entry name" value="zf-C3HC4_3"/>
    <property type="match status" value="1"/>
</dbReference>
<keyword evidence="3" id="KW-0862">Zinc</keyword>
<organism evidence="9">
    <name type="scientific">Lutzomyia longipalpis</name>
    <name type="common">Sand fly</name>
    <dbReference type="NCBI Taxonomy" id="7200"/>
    <lineage>
        <taxon>Eukaryota</taxon>
        <taxon>Metazoa</taxon>
        <taxon>Ecdysozoa</taxon>
        <taxon>Arthropoda</taxon>
        <taxon>Hexapoda</taxon>
        <taxon>Insecta</taxon>
        <taxon>Pterygota</taxon>
        <taxon>Neoptera</taxon>
        <taxon>Endopterygota</taxon>
        <taxon>Diptera</taxon>
        <taxon>Nematocera</taxon>
        <taxon>Psychodoidea</taxon>
        <taxon>Psychodidae</taxon>
        <taxon>Lutzomyia</taxon>
        <taxon>Lutzomyia</taxon>
    </lineage>
</organism>
<keyword evidence="2 5" id="KW-0863">Zinc-finger</keyword>
<dbReference type="InterPro" id="IPR035963">
    <property type="entry name" value="FERM_2"/>
</dbReference>
<dbReference type="SUPFAM" id="SSF54236">
    <property type="entry name" value="Ubiquitin-like"/>
    <property type="match status" value="1"/>
</dbReference>
<dbReference type="VEuPathDB" id="VectorBase:LLONM1_009674"/>
<dbReference type="SMART" id="SM00184">
    <property type="entry name" value="RING"/>
    <property type="match status" value="1"/>
</dbReference>
<keyword evidence="2 5" id="KW-0479">Metal-binding</keyword>
<reference evidence="9" key="1">
    <citation type="journal article" date="2020" name="BMC">
        <title>Leishmania infection induces a limited differential gene expression in the sand fly midgut.</title>
        <authorList>
            <person name="Coutinho-Abreu I.V."/>
            <person name="Serafim T.D."/>
            <person name="Meneses C."/>
            <person name="Kamhawi S."/>
            <person name="Oliveira F."/>
            <person name="Valenzuela J.G."/>
        </authorList>
    </citation>
    <scope>NUCLEOTIDE SEQUENCE</scope>
    <source>
        <strain evidence="9">Jacobina</strain>
        <tissue evidence="9">Midgut</tissue>
    </source>
</reference>
<evidence type="ECO:0000256" key="2">
    <source>
        <dbReference type="ARBA" id="ARBA00022771"/>
    </source>
</evidence>
<dbReference type="InterPro" id="IPR018980">
    <property type="entry name" value="FERM_PH-like_C"/>
</dbReference>
<dbReference type="GO" id="GO:0070161">
    <property type="term" value="C:anchoring junction"/>
    <property type="evidence" value="ECO:0007669"/>
    <property type="project" value="UniProtKB-SubCell"/>
</dbReference>
<evidence type="ECO:0000256" key="6">
    <source>
        <dbReference type="SAM" id="MobiDB-lite"/>
    </source>
</evidence>
<dbReference type="SUPFAM" id="SSF50729">
    <property type="entry name" value="PH domain-like"/>
    <property type="match status" value="1"/>
</dbReference>
<dbReference type="GO" id="GO:0006511">
    <property type="term" value="P:ubiquitin-dependent protein catabolic process"/>
    <property type="evidence" value="ECO:0007669"/>
    <property type="project" value="TreeGrafter"/>
</dbReference>
<feature type="domain" description="RING-type" evidence="8">
    <location>
        <begin position="463"/>
        <end position="498"/>
    </location>
</feature>
<dbReference type="Gene3D" id="1.20.80.10">
    <property type="match status" value="1"/>
</dbReference>
<dbReference type="InterPro" id="IPR029071">
    <property type="entry name" value="Ubiquitin-like_domsf"/>
</dbReference>
<dbReference type="Gene3D" id="3.30.40.10">
    <property type="entry name" value="Zinc/RING finger domain, C3HC4 (zinc finger)"/>
    <property type="match status" value="1"/>
</dbReference>
<sequence>MKILVNTPNGTTTLCVDIDQKAIAQECLEKVWRDLGIVCETEYFGLLVHNRRSSVAGDANGQVLANSVDGESRNRQWINLRNPLGRHSIDGNYHSLALRVKFWVPVHIILQENVRNLFYMQARQDLLENRLLATDWTNAALLAALMAQADGVKYKGALPEGTRESPTVAAVRTQEKEQRRGSKRKCSEGGQDVATVCQMKKCDSNQMYEVYCSIRPQGDAAQQIPRDFCAMVAKEHAKLTKFPAKSAKYWLLAEISKLEGYGEEIFHVPKSEFGTQGQMDIAVGPHGLVIYTPGAEKKEIPYSAVESVKSKGRSFRLRYLSHDHTSTELDLKMPCHRTAHGLYRAITEKHAFYSCETVGSAVQTQFIRDLKGTFVSMFKEDTELGKRYVFDIQRTCREVYDNARRVLHAQGVDIRCSEDAGADLESRLSAMAADVTAVVAEEEARRGQMEKMVSDRISEAFTCRVCMDKAIDTMFSPCGHVACCRLCAEKCDNCPICRATIAHINRIFLPTELRPNQ</sequence>
<dbReference type="SUPFAM" id="SSF47031">
    <property type="entry name" value="Second domain of FERM"/>
    <property type="match status" value="1"/>
</dbReference>
<dbReference type="PROSITE" id="PS50089">
    <property type="entry name" value="ZF_RING_2"/>
    <property type="match status" value="1"/>
</dbReference>
<dbReference type="GO" id="GO:0071944">
    <property type="term" value="C:cell periphery"/>
    <property type="evidence" value="ECO:0007669"/>
    <property type="project" value="UniProtKB-ARBA"/>
</dbReference>
<protein>
    <submittedName>
        <fullName evidence="9">Putative e3 ubiquitin-protein ligase mylip</fullName>
    </submittedName>
</protein>
<dbReference type="SUPFAM" id="SSF57850">
    <property type="entry name" value="RING/U-box"/>
    <property type="match status" value="1"/>
</dbReference>
<dbReference type="PANTHER" id="PTHR23280:SF13">
    <property type="entry name" value="E3 UBIQUITIN-PROTEIN LIGASE MYLIP"/>
    <property type="match status" value="1"/>
</dbReference>
<dbReference type="SMART" id="SM01196">
    <property type="entry name" value="FERM_C"/>
    <property type="match status" value="1"/>
</dbReference>
<dbReference type="Gene3D" id="2.30.29.30">
    <property type="entry name" value="Pleckstrin-homology domain (PH domain)/Phosphotyrosine-binding domain (PTB)"/>
    <property type="match status" value="1"/>
</dbReference>
<proteinExistence type="predicted"/>
<dbReference type="GO" id="GO:0030182">
    <property type="term" value="P:neuron differentiation"/>
    <property type="evidence" value="ECO:0007669"/>
    <property type="project" value="UniProtKB-ARBA"/>
</dbReference>
<comment type="subcellular location">
    <subcellularLocation>
        <location evidence="1">Cell junction</location>
    </subcellularLocation>
</comment>
<feature type="domain" description="FERM" evidence="7">
    <location>
        <begin position="1"/>
        <end position="357"/>
    </location>
</feature>
<dbReference type="InterPro" id="IPR011993">
    <property type="entry name" value="PH-like_dom_sf"/>
</dbReference>
<feature type="region of interest" description="Disordered" evidence="6">
    <location>
        <begin position="157"/>
        <end position="187"/>
    </location>
</feature>
<dbReference type="EMBL" id="GITU01002671">
    <property type="protein sequence ID" value="MBC1171374.1"/>
    <property type="molecule type" value="Transcribed_RNA"/>
</dbReference>
<dbReference type="Pfam" id="PF09379">
    <property type="entry name" value="FERM_N"/>
    <property type="match status" value="1"/>
</dbReference>
<dbReference type="Gene3D" id="3.10.20.90">
    <property type="entry name" value="Phosphatidylinositol 3-kinase Catalytic Subunit, Chain A, domain 1"/>
    <property type="match status" value="1"/>
</dbReference>
<name>A0A7G3AI16_LUTLO</name>
<dbReference type="InterPro" id="IPR014352">
    <property type="entry name" value="FERM/acyl-CoA-bd_prot_sf"/>
</dbReference>
<dbReference type="GO" id="GO:0008270">
    <property type="term" value="F:zinc ion binding"/>
    <property type="evidence" value="ECO:0007669"/>
    <property type="project" value="UniProtKB-KW"/>
</dbReference>
<evidence type="ECO:0000259" key="7">
    <source>
        <dbReference type="PROSITE" id="PS50057"/>
    </source>
</evidence>
<evidence type="ECO:0000259" key="8">
    <source>
        <dbReference type="PROSITE" id="PS50089"/>
    </source>
</evidence>